<keyword evidence="2" id="KW-0812">Transmembrane</keyword>
<accession>A0A1X7PIY5</accession>
<name>A0A1X7PIY5_9HYPH</name>
<keyword evidence="1" id="KW-0175">Coiled coil</keyword>
<protein>
    <submittedName>
        <fullName evidence="3">Uncharacterized protein</fullName>
    </submittedName>
</protein>
<feature type="transmembrane region" description="Helical" evidence="2">
    <location>
        <begin position="6"/>
        <end position="27"/>
    </location>
</feature>
<reference evidence="3 4" key="1">
    <citation type="submission" date="2017-04" db="EMBL/GenBank/DDBJ databases">
        <authorList>
            <person name="Afonso C.L."/>
            <person name="Miller P.J."/>
            <person name="Scott M.A."/>
            <person name="Spackman E."/>
            <person name="Goraichik I."/>
            <person name="Dimitrov K.M."/>
            <person name="Suarez D.L."/>
            <person name="Swayne D.E."/>
        </authorList>
    </citation>
    <scope>NUCLEOTIDE SEQUENCE [LARGE SCALE GENOMIC DNA]</scope>
    <source>
        <strain evidence="3 4">B5P</strain>
    </source>
</reference>
<organism evidence="3 4">
    <name type="scientific">Mesorhizobium australicum</name>
    <dbReference type="NCBI Taxonomy" id="536018"/>
    <lineage>
        <taxon>Bacteria</taxon>
        <taxon>Pseudomonadati</taxon>
        <taxon>Pseudomonadota</taxon>
        <taxon>Alphaproteobacteria</taxon>
        <taxon>Hyphomicrobiales</taxon>
        <taxon>Phyllobacteriaceae</taxon>
        <taxon>Mesorhizobium</taxon>
    </lineage>
</organism>
<evidence type="ECO:0000313" key="4">
    <source>
        <dbReference type="Proteomes" id="UP000193083"/>
    </source>
</evidence>
<gene>
    <name evidence="3" type="ORF">SAMN02982922_4477</name>
</gene>
<dbReference type="AlphaFoldDB" id="A0A1X7PIY5"/>
<evidence type="ECO:0000256" key="1">
    <source>
        <dbReference type="SAM" id="Coils"/>
    </source>
</evidence>
<dbReference type="RefSeq" id="WP_085466164.1">
    <property type="nucleotide sequence ID" value="NZ_FXBL01000004.1"/>
</dbReference>
<sequence>MIQSILFFSLGFLTAGFLALMVAPAIWRRAVSLTRRRLEASLPLTVNEIQADKDRMRAEFAMSTRRLEMSIKNFRDKASAQIIEINRNRDELRRLAEERTDRDRTITELDARAGELRAELRNREEQLQRLTARLAEAEDMLEDRAREIDRLGQLYDEATLTASNRQVELVARETEFDRLAGNVGLLQSERKDAEKRLREIAAESKAAQEALKDERKRSAELDRKLERLMSTVSDREEKLARREKELARLRDEIKTASQGGSDLDSKLTQAQADRVKLEAEVAELQLQLSTLLSGATGSDIDKAIGSLQRERDRQADRLGVLTRENKRLRSEVEAFERSKVQDWDDEKRDSALLREQINDLAAEVVHLTAMLDGPGSPIARILDTADAGQDGGASRIVSLADRVKALQKAASAAGSAAPETVQGNR</sequence>
<feature type="coiled-coil region" evidence="1">
    <location>
        <begin position="75"/>
        <end position="154"/>
    </location>
</feature>
<feature type="coiled-coil region" evidence="1">
    <location>
        <begin position="183"/>
        <end position="287"/>
    </location>
</feature>
<evidence type="ECO:0000313" key="3">
    <source>
        <dbReference type="EMBL" id="SMH51592.1"/>
    </source>
</evidence>
<dbReference type="Proteomes" id="UP000193083">
    <property type="component" value="Unassembled WGS sequence"/>
</dbReference>
<dbReference type="Gene3D" id="1.10.287.1490">
    <property type="match status" value="1"/>
</dbReference>
<evidence type="ECO:0000256" key="2">
    <source>
        <dbReference type="SAM" id="Phobius"/>
    </source>
</evidence>
<keyword evidence="2" id="KW-0472">Membrane</keyword>
<proteinExistence type="predicted"/>
<dbReference type="OrthoDB" id="7826912at2"/>
<keyword evidence="2" id="KW-1133">Transmembrane helix</keyword>
<keyword evidence="4" id="KW-1185">Reference proteome</keyword>
<dbReference type="EMBL" id="FXBL01000004">
    <property type="protein sequence ID" value="SMH51592.1"/>
    <property type="molecule type" value="Genomic_DNA"/>
</dbReference>